<dbReference type="AlphaFoldDB" id="A0AAQ3Q176"/>
<evidence type="ECO:0000313" key="2">
    <source>
        <dbReference type="EMBL" id="WOK94710.1"/>
    </source>
</evidence>
<proteinExistence type="predicted"/>
<organism evidence="2 3">
    <name type="scientific">Canna indica</name>
    <name type="common">Indian-shot</name>
    <dbReference type="NCBI Taxonomy" id="4628"/>
    <lineage>
        <taxon>Eukaryota</taxon>
        <taxon>Viridiplantae</taxon>
        <taxon>Streptophyta</taxon>
        <taxon>Embryophyta</taxon>
        <taxon>Tracheophyta</taxon>
        <taxon>Spermatophyta</taxon>
        <taxon>Magnoliopsida</taxon>
        <taxon>Liliopsida</taxon>
        <taxon>Zingiberales</taxon>
        <taxon>Cannaceae</taxon>
        <taxon>Canna</taxon>
    </lineage>
</organism>
<keyword evidence="1" id="KW-1133">Transmembrane helix</keyword>
<keyword evidence="1" id="KW-0472">Membrane</keyword>
<keyword evidence="1" id="KW-0812">Transmembrane</keyword>
<dbReference type="Proteomes" id="UP001327560">
    <property type="component" value="Chromosome 1"/>
</dbReference>
<name>A0AAQ3Q176_9LILI</name>
<dbReference type="EMBL" id="CP136890">
    <property type="protein sequence ID" value="WOK94710.1"/>
    <property type="molecule type" value="Genomic_DNA"/>
</dbReference>
<protein>
    <submittedName>
        <fullName evidence="2">Cinnamoyl CoA reductase</fullName>
    </submittedName>
</protein>
<gene>
    <name evidence="2" type="ORF">Cni_G03415</name>
</gene>
<keyword evidence="3" id="KW-1185">Reference proteome</keyword>
<evidence type="ECO:0000313" key="3">
    <source>
        <dbReference type="Proteomes" id="UP001327560"/>
    </source>
</evidence>
<sequence>MMAEKAETRQAEKVGVELVSSLMVGPFMYATISGNVARVLMYMTRTKAYRNTVCSDEVNQWVKPNKFSSQRIQDLKLEFTPIKQSL</sequence>
<reference evidence="2 3" key="1">
    <citation type="submission" date="2023-10" db="EMBL/GenBank/DDBJ databases">
        <title>Chromosome-scale genome assembly provides insights into flower coloration mechanisms of Canna indica.</title>
        <authorList>
            <person name="Li C."/>
        </authorList>
    </citation>
    <scope>NUCLEOTIDE SEQUENCE [LARGE SCALE GENOMIC DNA]</scope>
    <source>
        <tissue evidence="2">Flower</tissue>
    </source>
</reference>
<feature type="transmembrane region" description="Helical" evidence="1">
    <location>
        <begin position="20"/>
        <end position="41"/>
    </location>
</feature>
<accession>A0AAQ3Q176</accession>
<evidence type="ECO:0000256" key="1">
    <source>
        <dbReference type="SAM" id="Phobius"/>
    </source>
</evidence>